<dbReference type="OMA" id="RIEGRNP"/>
<dbReference type="PANTHER" id="PTHR46621">
    <property type="entry name" value="SNRNA-ACTIVATING PROTEIN COMPLEX SUBUNIT 4"/>
    <property type="match status" value="1"/>
</dbReference>
<gene>
    <name evidence="7" type="ORF">AUEXF2481DRAFT_43923</name>
</gene>
<sequence length="226" mass="26201">MPSYRKGTWAEEEDMTLLSIVSACEPCDWNQISNVLGTRTPKQCAERYHQNLRPGLNHGPLTTYECFLVDKLVREKGTCWAYIAKQLVNRSENKIKNWYYNRRFKRYRDQRQRESHVRASSPYLKFESSQQPSTMLPYQEVPATSVRRTKFLHTSPYITPYVQYHPPQPHTPPSIVVPLPYDIPKSSDPTFDTTAVTTTNTLDPKQEQARASLALHWQMNAFSTGS</sequence>
<keyword evidence="2" id="KW-0238">DNA-binding</keyword>
<dbReference type="PROSITE" id="PS51294">
    <property type="entry name" value="HTH_MYB"/>
    <property type="match status" value="1"/>
</dbReference>
<dbReference type="InterPro" id="IPR001005">
    <property type="entry name" value="SANT/Myb"/>
</dbReference>
<keyword evidence="4" id="KW-0539">Nucleus</keyword>
<evidence type="ECO:0008006" key="9">
    <source>
        <dbReference type="Google" id="ProtNLM"/>
    </source>
</evidence>
<dbReference type="Pfam" id="PF13921">
    <property type="entry name" value="Myb_DNA-bind_6"/>
    <property type="match status" value="1"/>
</dbReference>
<dbReference type="GO" id="GO:0000978">
    <property type="term" value="F:RNA polymerase II cis-regulatory region sequence-specific DNA binding"/>
    <property type="evidence" value="ECO:0007669"/>
    <property type="project" value="TreeGrafter"/>
</dbReference>
<dbReference type="InterPro" id="IPR051575">
    <property type="entry name" value="Myb-like_DNA-bd"/>
</dbReference>
<dbReference type="Proteomes" id="UP000030641">
    <property type="component" value="Unassembled WGS sequence"/>
</dbReference>
<dbReference type="HOGENOM" id="CLU_1224542_0_0_1"/>
<evidence type="ECO:0000313" key="7">
    <source>
        <dbReference type="EMBL" id="KEQ91529.1"/>
    </source>
</evidence>
<dbReference type="InterPro" id="IPR009057">
    <property type="entry name" value="Homeodomain-like_sf"/>
</dbReference>
<dbReference type="SUPFAM" id="SSF46689">
    <property type="entry name" value="Homeodomain-like"/>
    <property type="match status" value="1"/>
</dbReference>
<dbReference type="RefSeq" id="XP_013340044.1">
    <property type="nucleotide sequence ID" value="XM_013484590.1"/>
</dbReference>
<proteinExistence type="predicted"/>
<organism evidence="7 8">
    <name type="scientific">Aureobasidium subglaciale (strain EXF-2481)</name>
    <name type="common">Aureobasidium pullulans var. subglaciale</name>
    <dbReference type="NCBI Taxonomy" id="1043005"/>
    <lineage>
        <taxon>Eukaryota</taxon>
        <taxon>Fungi</taxon>
        <taxon>Dikarya</taxon>
        <taxon>Ascomycota</taxon>
        <taxon>Pezizomycotina</taxon>
        <taxon>Dothideomycetes</taxon>
        <taxon>Dothideomycetidae</taxon>
        <taxon>Dothideales</taxon>
        <taxon>Saccotheciaceae</taxon>
        <taxon>Aureobasidium</taxon>
    </lineage>
</organism>
<name>A0A074Y6E7_AURSE</name>
<dbReference type="PANTHER" id="PTHR46621:SF1">
    <property type="entry name" value="SNRNA-ACTIVATING PROTEIN COMPLEX SUBUNIT 4"/>
    <property type="match status" value="1"/>
</dbReference>
<evidence type="ECO:0000256" key="2">
    <source>
        <dbReference type="ARBA" id="ARBA00023125"/>
    </source>
</evidence>
<feature type="domain" description="HTH myb-type" evidence="6">
    <location>
        <begin position="1"/>
        <end position="56"/>
    </location>
</feature>
<dbReference type="GO" id="GO:0042796">
    <property type="term" value="P:snRNA transcription by RNA polymerase III"/>
    <property type="evidence" value="ECO:0007669"/>
    <property type="project" value="TreeGrafter"/>
</dbReference>
<evidence type="ECO:0000256" key="3">
    <source>
        <dbReference type="ARBA" id="ARBA00023163"/>
    </source>
</evidence>
<feature type="domain" description="Myb-like" evidence="5">
    <location>
        <begin position="1"/>
        <end position="52"/>
    </location>
</feature>
<protein>
    <recommendedName>
        <fullName evidence="9">Myb-like domain-containing protein</fullName>
    </recommendedName>
</protein>
<dbReference type="InParanoid" id="A0A074Y6E7"/>
<dbReference type="GO" id="GO:0019185">
    <property type="term" value="C:snRNA-activating protein complex"/>
    <property type="evidence" value="ECO:0007669"/>
    <property type="project" value="TreeGrafter"/>
</dbReference>
<dbReference type="AlphaFoldDB" id="A0A074Y6E7"/>
<evidence type="ECO:0000259" key="5">
    <source>
        <dbReference type="PROSITE" id="PS50090"/>
    </source>
</evidence>
<evidence type="ECO:0000313" key="8">
    <source>
        <dbReference type="Proteomes" id="UP000030641"/>
    </source>
</evidence>
<evidence type="ECO:0000256" key="4">
    <source>
        <dbReference type="ARBA" id="ARBA00023242"/>
    </source>
</evidence>
<dbReference type="EMBL" id="KL584777">
    <property type="protein sequence ID" value="KEQ91529.1"/>
    <property type="molecule type" value="Genomic_DNA"/>
</dbReference>
<dbReference type="GeneID" id="25367535"/>
<dbReference type="InterPro" id="IPR017930">
    <property type="entry name" value="Myb_dom"/>
</dbReference>
<reference evidence="7 8" key="1">
    <citation type="journal article" date="2014" name="BMC Genomics">
        <title>Genome sequencing of four Aureobasidium pullulans varieties: biotechnological potential, stress tolerance, and description of new species.</title>
        <authorList>
            <person name="Gostin Ar C."/>
            <person name="Ohm R.A."/>
            <person name="Kogej T."/>
            <person name="Sonjak S."/>
            <person name="Turk M."/>
            <person name="Zajc J."/>
            <person name="Zalar P."/>
            <person name="Grube M."/>
            <person name="Sun H."/>
            <person name="Han J."/>
            <person name="Sharma A."/>
            <person name="Chiniquy J."/>
            <person name="Ngan C.Y."/>
            <person name="Lipzen A."/>
            <person name="Barry K."/>
            <person name="Grigoriev I.V."/>
            <person name="Gunde-Cimerman N."/>
        </authorList>
    </citation>
    <scope>NUCLEOTIDE SEQUENCE [LARGE SCALE GENOMIC DNA]</scope>
    <source>
        <strain evidence="7 8">EXF-2481</strain>
    </source>
</reference>
<dbReference type="GO" id="GO:0042795">
    <property type="term" value="P:snRNA transcription by RNA polymerase II"/>
    <property type="evidence" value="ECO:0007669"/>
    <property type="project" value="TreeGrafter"/>
</dbReference>
<keyword evidence="1" id="KW-0805">Transcription regulation</keyword>
<dbReference type="Gene3D" id="1.10.10.60">
    <property type="entry name" value="Homeodomain-like"/>
    <property type="match status" value="2"/>
</dbReference>
<keyword evidence="8" id="KW-1185">Reference proteome</keyword>
<dbReference type="CDD" id="cd00167">
    <property type="entry name" value="SANT"/>
    <property type="match status" value="2"/>
</dbReference>
<dbReference type="STRING" id="1043005.A0A074Y6E7"/>
<evidence type="ECO:0000256" key="1">
    <source>
        <dbReference type="ARBA" id="ARBA00023015"/>
    </source>
</evidence>
<dbReference type="OrthoDB" id="2143914at2759"/>
<dbReference type="SMART" id="SM00717">
    <property type="entry name" value="SANT"/>
    <property type="match status" value="2"/>
</dbReference>
<evidence type="ECO:0000259" key="6">
    <source>
        <dbReference type="PROSITE" id="PS51294"/>
    </source>
</evidence>
<accession>A0A074Y6E7</accession>
<dbReference type="PROSITE" id="PS50090">
    <property type="entry name" value="MYB_LIKE"/>
    <property type="match status" value="1"/>
</dbReference>
<dbReference type="GO" id="GO:0001006">
    <property type="term" value="F:RNA polymerase III type 3 promoter sequence-specific DNA binding"/>
    <property type="evidence" value="ECO:0007669"/>
    <property type="project" value="TreeGrafter"/>
</dbReference>
<keyword evidence="3" id="KW-0804">Transcription</keyword>